<dbReference type="RefSeq" id="WP_254012657.1">
    <property type="nucleotide sequence ID" value="NZ_JAMZMM010000150.1"/>
</dbReference>
<evidence type="ECO:0000256" key="10">
    <source>
        <dbReference type="RuleBase" id="RU367007"/>
    </source>
</evidence>
<organism evidence="13 14">
    <name type="scientific">Limnofasciculus baicalensis BBK-W-15</name>
    <dbReference type="NCBI Taxonomy" id="2699891"/>
    <lineage>
        <taxon>Bacteria</taxon>
        <taxon>Bacillati</taxon>
        <taxon>Cyanobacteriota</taxon>
        <taxon>Cyanophyceae</taxon>
        <taxon>Coleofasciculales</taxon>
        <taxon>Coleofasciculaceae</taxon>
        <taxon>Limnofasciculus</taxon>
        <taxon>Limnofasciculus baicalensis</taxon>
    </lineage>
</organism>
<sequence>MKLSSPFPLSSSPFPWFSISLTGIFLASLFLRFWGLGRFNALVFDEVYYAKYANNYLTATQFEHAHPPLSTYIIAIGMWIGSHLPIGQDMVNGLTGSLRSTWSYRWLNALTGSFIPLVVAGIAYQLNRRRSYAAIAALFSAADGLFLVESRYALNNIYLVILGLLGQLFFLMGLNQRKQWRWGLLALSGMFFGACACIKWNGLWFLLGVYFVWGIAWLIKWRISGIGDHNSDVVKRKVSRNPLINLTQLNVIQILLNFAIIPFATYSLLWIPQMQMNPNYGGFWELQKYILEFHEKVGSGPNVHPYCSQWYTWPLMIRPIAYFYQTAQTIHEQVPAYPPLPSGAGKVIYDVHAMGNPILYWLSTAAILLLILLFIQRLWLGVWGVFFPTTTNYMILYLVMNWFGNLLPWVRVTRCIFLYHYMGSSVFSSLGLAWIIDRWLHGEQRQRQIWAIIAIALILIAFAWWLPIYLGLPLSPQGYKLRMLFDSWI</sequence>
<name>A0AAE3KPP5_9CYAN</name>
<evidence type="ECO:0000256" key="9">
    <source>
        <dbReference type="ARBA" id="ARBA00093617"/>
    </source>
</evidence>
<dbReference type="InterPro" id="IPR032421">
    <property type="entry name" value="PMT_4TMC"/>
</dbReference>
<feature type="transmembrane region" description="Helical" evidence="10">
    <location>
        <begin position="69"/>
        <end position="86"/>
    </location>
</feature>
<feature type="domain" description="Protein O-mannosyl-transferase C-terminal four TM" evidence="12">
    <location>
        <begin position="282"/>
        <end position="488"/>
    </location>
</feature>
<evidence type="ECO:0000256" key="1">
    <source>
        <dbReference type="ARBA" id="ARBA00004127"/>
    </source>
</evidence>
<evidence type="ECO:0000313" key="14">
    <source>
        <dbReference type="Proteomes" id="UP001204953"/>
    </source>
</evidence>
<dbReference type="AlphaFoldDB" id="A0AAE3KPP5"/>
<dbReference type="InterPro" id="IPR003342">
    <property type="entry name" value="ArnT-like_N"/>
</dbReference>
<dbReference type="PANTHER" id="PTHR10050:SF46">
    <property type="entry name" value="PROTEIN O-MANNOSYL-TRANSFERASE 2"/>
    <property type="match status" value="1"/>
</dbReference>
<keyword evidence="7 10" id="KW-1133">Transmembrane helix</keyword>
<dbReference type="GO" id="GO:0004169">
    <property type="term" value="F:dolichyl-phosphate-mannose-protein mannosyltransferase activity"/>
    <property type="evidence" value="ECO:0007669"/>
    <property type="project" value="UniProtKB-UniRule"/>
</dbReference>
<dbReference type="GO" id="GO:0012505">
    <property type="term" value="C:endomembrane system"/>
    <property type="evidence" value="ECO:0007669"/>
    <property type="project" value="UniProtKB-SubCell"/>
</dbReference>
<keyword evidence="10" id="KW-1003">Cell membrane</keyword>
<evidence type="ECO:0000259" key="12">
    <source>
        <dbReference type="Pfam" id="PF16192"/>
    </source>
</evidence>
<feature type="domain" description="ArnT-like N-terminal" evidence="11">
    <location>
        <begin position="25"/>
        <end position="231"/>
    </location>
</feature>
<feature type="transmembrane region" description="Helical" evidence="10">
    <location>
        <begin position="184"/>
        <end position="213"/>
    </location>
</feature>
<dbReference type="InterPro" id="IPR027005">
    <property type="entry name" value="PMT-like"/>
</dbReference>
<keyword evidence="14" id="KW-1185">Reference proteome</keyword>
<accession>A0AAE3KPP5</accession>
<evidence type="ECO:0000313" key="13">
    <source>
        <dbReference type="EMBL" id="MCP2729883.1"/>
    </source>
</evidence>
<dbReference type="EC" id="2.4.1.-" evidence="10"/>
<gene>
    <name evidence="13" type="ORF">NJ959_15720</name>
</gene>
<feature type="transmembrane region" description="Helical" evidence="10">
    <location>
        <begin position="251"/>
        <end position="271"/>
    </location>
</feature>
<evidence type="ECO:0000256" key="3">
    <source>
        <dbReference type="ARBA" id="ARBA00007222"/>
    </source>
</evidence>
<evidence type="ECO:0000256" key="8">
    <source>
        <dbReference type="ARBA" id="ARBA00023136"/>
    </source>
</evidence>
<keyword evidence="6 10" id="KW-0812">Transmembrane</keyword>
<dbReference type="GO" id="GO:0005886">
    <property type="term" value="C:plasma membrane"/>
    <property type="evidence" value="ECO:0007669"/>
    <property type="project" value="UniProtKB-SubCell"/>
</dbReference>
<reference evidence="13" key="1">
    <citation type="submission" date="2022-06" db="EMBL/GenBank/DDBJ databases">
        <title>New cyanobacteria of genus Symplocastrum in benthos of Lake Baikal.</title>
        <authorList>
            <person name="Sorokovikova E."/>
            <person name="Tikhonova I."/>
            <person name="Krasnopeev A."/>
            <person name="Evseev P."/>
            <person name="Gladkikh A."/>
            <person name="Belykh O."/>
        </authorList>
    </citation>
    <scope>NUCLEOTIDE SEQUENCE</scope>
    <source>
        <strain evidence="13">BBK-W-15</strain>
    </source>
</reference>
<keyword evidence="8 10" id="KW-0472">Membrane</keyword>
<comment type="pathway">
    <text evidence="2 10">Protein modification; protein glycosylation.</text>
</comment>
<feature type="transmembrane region" description="Helical" evidence="10">
    <location>
        <begin position="131"/>
        <end position="148"/>
    </location>
</feature>
<dbReference type="Pfam" id="PF02366">
    <property type="entry name" value="PMT"/>
    <property type="match status" value="1"/>
</dbReference>
<keyword evidence="5 10" id="KW-0808">Transferase</keyword>
<feature type="transmembrane region" description="Helical" evidence="10">
    <location>
        <begin position="416"/>
        <end position="436"/>
    </location>
</feature>
<dbReference type="Proteomes" id="UP001204953">
    <property type="component" value="Unassembled WGS sequence"/>
</dbReference>
<evidence type="ECO:0000256" key="2">
    <source>
        <dbReference type="ARBA" id="ARBA00004922"/>
    </source>
</evidence>
<feature type="transmembrane region" description="Helical" evidence="10">
    <location>
        <begin position="448"/>
        <end position="472"/>
    </location>
</feature>
<comment type="similarity">
    <text evidence="3 10">Belongs to the glycosyltransferase 39 family.</text>
</comment>
<evidence type="ECO:0000256" key="7">
    <source>
        <dbReference type="ARBA" id="ARBA00022989"/>
    </source>
</evidence>
<evidence type="ECO:0000256" key="6">
    <source>
        <dbReference type="ARBA" id="ARBA00022692"/>
    </source>
</evidence>
<feature type="transmembrane region" description="Helical" evidence="10">
    <location>
        <begin position="385"/>
        <end position="404"/>
    </location>
</feature>
<dbReference type="PANTHER" id="PTHR10050">
    <property type="entry name" value="DOLICHYL-PHOSPHATE-MANNOSE--PROTEIN MANNOSYLTRANSFERASE"/>
    <property type="match status" value="1"/>
</dbReference>
<feature type="transmembrane region" description="Helical" evidence="10">
    <location>
        <begin position="358"/>
        <end position="379"/>
    </location>
</feature>
<evidence type="ECO:0000256" key="4">
    <source>
        <dbReference type="ARBA" id="ARBA00022676"/>
    </source>
</evidence>
<evidence type="ECO:0000259" key="11">
    <source>
        <dbReference type="Pfam" id="PF02366"/>
    </source>
</evidence>
<comment type="subcellular location">
    <subcellularLocation>
        <location evidence="10">Cell membrane</location>
    </subcellularLocation>
    <subcellularLocation>
        <location evidence="1">Endomembrane system</location>
        <topology evidence="1">Multi-pass membrane protein</topology>
    </subcellularLocation>
</comment>
<dbReference type="Pfam" id="PF16192">
    <property type="entry name" value="PMT_4TMC"/>
    <property type="match status" value="1"/>
</dbReference>
<feature type="transmembrane region" description="Helical" evidence="10">
    <location>
        <begin position="106"/>
        <end position="124"/>
    </location>
</feature>
<feature type="transmembrane region" description="Helical" evidence="10">
    <location>
        <begin position="14"/>
        <end position="34"/>
    </location>
</feature>
<comment type="caution">
    <text evidence="13">The sequence shown here is derived from an EMBL/GenBank/DDBJ whole genome shotgun (WGS) entry which is preliminary data.</text>
</comment>
<comment type="function">
    <text evidence="10">Protein O-mannosyltransferase that catalyzes the transfer of a single mannose residue from a polyprenol phospho-mannosyl lipidic donor to the hydroxyl group of selected serine and threonine residues in acceptor proteins.</text>
</comment>
<dbReference type="EMBL" id="JAMZMM010000150">
    <property type="protein sequence ID" value="MCP2729883.1"/>
    <property type="molecule type" value="Genomic_DNA"/>
</dbReference>
<evidence type="ECO:0000256" key="5">
    <source>
        <dbReference type="ARBA" id="ARBA00022679"/>
    </source>
</evidence>
<keyword evidence="4 10" id="KW-0328">Glycosyltransferase</keyword>
<proteinExistence type="inferred from homology"/>
<protein>
    <recommendedName>
        <fullName evidence="9 10">Polyprenol-phosphate-mannose--protein mannosyltransferase</fullName>
        <ecNumber evidence="10">2.4.1.-</ecNumber>
    </recommendedName>
</protein>
<feature type="transmembrane region" description="Helical" evidence="10">
    <location>
        <begin position="154"/>
        <end position="172"/>
    </location>
</feature>